<evidence type="ECO:0000313" key="3">
    <source>
        <dbReference type="Proteomes" id="UP000814385"/>
    </source>
</evidence>
<name>A0ABS9P8C1_9GAMM</name>
<feature type="transmembrane region" description="Helical" evidence="1">
    <location>
        <begin position="12"/>
        <end position="34"/>
    </location>
</feature>
<sequence length="125" mass="13570">MGNYAAGFRAMVLLGVVANLLFALPAVFAPNAVITLVGGAAVVETVWPAFAAWLLILLSLFYLPAAFDPFHYRAIAMLAVLARFAGVVFFTLLYPQFVLFALMDLFFGVTQGVLLLLLRRAEKTA</sequence>
<organism evidence="2 3">
    <name type="scientific">Billgrantia campisalis</name>
    <dbReference type="NCBI Taxonomy" id="74661"/>
    <lineage>
        <taxon>Bacteria</taxon>
        <taxon>Pseudomonadati</taxon>
        <taxon>Pseudomonadota</taxon>
        <taxon>Gammaproteobacteria</taxon>
        <taxon>Oceanospirillales</taxon>
        <taxon>Halomonadaceae</taxon>
        <taxon>Billgrantia</taxon>
    </lineage>
</organism>
<keyword evidence="1" id="KW-1133">Transmembrane helix</keyword>
<keyword evidence="1" id="KW-0812">Transmembrane</keyword>
<protein>
    <submittedName>
        <fullName evidence="2">Uncharacterized protein</fullName>
    </submittedName>
</protein>
<dbReference type="Proteomes" id="UP000814385">
    <property type="component" value="Unassembled WGS sequence"/>
</dbReference>
<feature type="transmembrane region" description="Helical" evidence="1">
    <location>
        <begin position="46"/>
        <end position="67"/>
    </location>
</feature>
<gene>
    <name evidence="2" type="ORF">HOP52_06030</name>
</gene>
<feature type="transmembrane region" description="Helical" evidence="1">
    <location>
        <begin position="99"/>
        <end position="118"/>
    </location>
</feature>
<dbReference type="RefSeq" id="WP_238976471.1">
    <property type="nucleotide sequence ID" value="NZ_JABFUC010000004.1"/>
</dbReference>
<evidence type="ECO:0000313" key="2">
    <source>
        <dbReference type="EMBL" id="MCG6657330.1"/>
    </source>
</evidence>
<feature type="transmembrane region" description="Helical" evidence="1">
    <location>
        <begin position="74"/>
        <end position="93"/>
    </location>
</feature>
<keyword evidence="3" id="KW-1185">Reference proteome</keyword>
<accession>A0ABS9P8C1</accession>
<evidence type="ECO:0000256" key="1">
    <source>
        <dbReference type="SAM" id="Phobius"/>
    </source>
</evidence>
<keyword evidence="1" id="KW-0472">Membrane</keyword>
<proteinExistence type="predicted"/>
<reference evidence="2 3" key="1">
    <citation type="submission" date="2020-05" db="EMBL/GenBank/DDBJ databases">
        <title>Comparative genomic analysis of denitrifying bacteria from Halomonas genus.</title>
        <authorList>
            <person name="Wang L."/>
            <person name="Shao Z."/>
        </authorList>
    </citation>
    <scope>NUCLEOTIDE SEQUENCE [LARGE SCALE GENOMIC DNA]</scope>
    <source>
        <strain evidence="2 3">A4</strain>
    </source>
</reference>
<dbReference type="EMBL" id="JABFUC010000004">
    <property type="protein sequence ID" value="MCG6657330.1"/>
    <property type="molecule type" value="Genomic_DNA"/>
</dbReference>
<comment type="caution">
    <text evidence="2">The sequence shown here is derived from an EMBL/GenBank/DDBJ whole genome shotgun (WGS) entry which is preliminary data.</text>
</comment>